<feature type="region of interest" description="Disordered" evidence="2">
    <location>
        <begin position="1"/>
        <end position="75"/>
    </location>
</feature>
<accession>A0A139A339</accession>
<feature type="compositionally biased region" description="Polar residues" evidence="2">
    <location>
        <begin position="1"/>
        <end position="11"/>
    </location>
</feature>
<organism evidence="5 6">
    <name type="scientific">Gonapodya prolifera (strain JEL478)</name>
    <name type="common">Monoblepharis prolifera</name>
    <dbReference type="NCBI Taxonomy" id="1344416"/>
    <lineage>
        <taxon>Eukaryota</taxon>
        <taxon>Fungi</taxon>
        <taxon>Fungi incertae sedis</taxon>
        <taxon>Chytridiomycota</taxon>
        <taxon>Chytridiomycota incertae sedis</taxon>
        <taxon>Monoblepharidomycetes</taxon>
        <taxon>Monoblepharidales</taxon>
        <taxon>Gonapodyaceae</taxon>
        <taxon>Gonapodya</taxon>
    </lineage>
</organism>
<keyword evidence="3" id="KW-1133">Transmembrane helix</keyword>
<feature type="transmembrane region" description="Helical" evidence="3">
    <location>
        <begin position="80"/>
        <end position="100"/>
    </location>
</feature>
<keyword evidence="3" id="KW-0812">Transmembrane</keyword>
<dbReference type="Proteomes" id="UP000070544">
    <property type="component" value="Unassembled WGS sequence"/>
</dbReference>
<dbReference type="EMBL" id="KQ965806">
    <property type="protein sequence ID" value="KXS11181.1"/>
    <property type="molecule type" value="Genomic_DNA"/>
</dbReference>
<keyword evidence="6" id="KW-1185">Reference proteome</keyword>
<reference evidence="5 6" key="1">
    <citation type="journal article" date="2015" name="Genome Biol. Evol.">
        <title>Phylogenomic analyses indicate that early fungi evolved digesting cell walls of algal ancestors of land plants.</title>
        <authorList>
            <person name="Chang Y."/>
            <person name="Wang S."/>
            <person name="Sekimoto S."/>
            <person name="Aerts A.L."/>
            <person name="Choi C."/>
            <person name="Clum A."/>
            <person name="LaButti K.M."/>
            <person name="Lindquist E.A."/>
            <person name="Yee Ngan C."/>
            <person name="Ohm R.A."/>
            <person name="Salamov A.A."/>
            <person name="Grigoriev I.V."/>
            <person name="Spatafora J.W."/>
            <person name="Berbee M.L."/>
        </authorList>
    </citation>
    <scope>NUCLEOTIDE SEQUENCE [LARGE SCALE GENOMIC DNA]</scope>
    <source>
        <strain evidence="5 6">JEL478</strain>
    </source>
</reference>
<dbReference type="OrthoDB" id="410267at2759"/>
<name>A0A139A339_GONPJ</name>
<feature type="transmembrane region" description="Helical" evidence="3">
    <location>
        <begin position="121"/>
        <end position="139"/>
    </location>
</feature>
<evidence type="ECO:0000259" key="4">
    <source>
        <dbReference type="PROSITE" id="PS50850"/>
    </source>
</evidence>
<keyword evidence="3" id="KW-0472">Membrane</keyword>
<dbReference type="AlphaFoldDB" id="A0A139A339"/>
<dbReference type="SUPFAM" id="SSF103473">
    <property type="entry name" value="MFS general substrate transporter"/>
    <property type="match status" value="1"/>
</dbReference>
<evidence type="ECO:0000256" key="3">
    <source>
        <dbReference type="SAM" id="Phobius"/>
    </source>
</evidence>
<evidence type="ECO:0000313" key="6">
    <source>
        <dbReference type="Proteomes" id="UP000070544"/>
    </source>
</evidence>
<evidence type="ECO:0000256" key="2">
    <source>
        <dbReference type="SAM" id="MobiDB-lite"/>
    </source>
</evidence>
<sequence length="144" mass="14846">MSGNESRSGQRQAVDGPAGPALPGDDAASAVDPSRHSSRTLHHPKLSISPVKAAADENVRSSATPPSPTAEEVSPGPWRLAASLIGAMLALFTSGQCLLWSVYATQLSAKFGYTSTQSNMIVAFSMTAMNIGGLVFGKLTDSVA</sequence>
<evidence type="ECO:0000256" key="1">
    <source>
        <dbReference type="ARBA" id="ARBA00004141"/>
    </source>
</evidence>
<comment type="subcellular location">
    <subcellularLocation>
        <location evidence="1">Membrane</location>
        <topology evidence="1">Multi-pass membrane protein</topology>
    </subcellularLocation>
</comment>
<proteinExistence type="predicted"/>
<feature type="compositionally biased region" description="Low complexity" evidence="2">
    <location>
        <begin position="13"/>
        <end position="30"/>
    </location>
</feature>
<dbReference type="InterPro" id="IPR020846">
    <property type="entry name" value="MFS_dom"/>
</dbReference>
<protein>
    <recommendedName>
        <fullName evidence="4">Major facilitator superfamily (MFS) profile domain-containing protein</fullName>
    </recommendedName>
</protein>
<evidence type="ECO:0000313" key="5">
    <source>
        <dbReference type="EMBL" id="KXS11181.1"/>
    </source>
</evidence>
<gene>
    <name evidence="5" type="ORF">M427DRAFT_73150</name>
</gene>
<dbReference type="InterPro" id="IPR036259">
    <property type="entry name" value="MFS_trans_sf"/>
</dbReference>
<feature type="domain" description="Major facilitator superfamily (MFS) profile" evidence="4">
    <location>
        <begin position="79"/>
        <end position="144"/>
    </location>
</feature>
<feature type="non-terminal residue" evidence="5">
    <location>
        <position position="144"/>
    </location>
</feature>
<dbReference type="GO" id="GO:0016020">
    <property type="term" value="C:membrane"/>
    <property type="evidence" value="ECO:0007669"/>
    <property type="project" value="UniProtKB-SubCell"/>
</dbReference>
<dbReference type="GO" id="GO:0022857">
    <property type="term" value="F:transmembrane transporter activity"/>
    <property type="evidence" value="ECO:0007669"/>
    <property type="project" value="InterPro"/>
</dbReference>
<dbReference type="PROSITE" id="PS50850">
    <property type="entry name" value="MFS"/>
    <property type="match status" value="1"/>
</dbReference>
<feature type="compositionally biased region" description="Basic residues" evidence="2">
    <location>
        <begin position="36"/>
        <end position="45"/>
    </location>
</feature>